<dbReference type="Pfam" id="PF01545">
    <property type="entry name" value="Cation_efflux"/>
    <property type="match status" value="1"/>
</dbReference>
<comment type="similarity">
    <text evidence="2">Belongs to the cation diffusion facilitator (CDF) transporter (TC 2.A.4) family. SLC30A subfamily.</text>
</comment>
<dbReference type="GO" id="GO:0005385">
    <property type="term" value="F:zinc ion transmembrane transporter activity"/>
    <property type="evidence" value="ECO:0007669"/>
    <property type="project" value="TreeGrafter"/>
</dbReference>
<evidence type="ECO:0000256" key="7">
    <source>
        <dbReference type="ARBA" id="ARBA00023136"/>
    </source>
</evidence>
<evidence type="ECO:0000256" key="1">
    <source>
        <dbReference type="ARBA" id="ARBA00004141"/>
    </source>
</evidence>
<evidence type="ECO:0000256" key="8">
    <source>
        <dbReference type="SAM" id="MobiDB-lite"/>
    </source>
</evidence>
<feature type="transmembrane region" description="Helical" evidence="9">
    <location>
        <begin position="284"/>
        <end position="309"/>
    </location>
</feature>
<dbReference type="OrthoDB" id="29444at2759"/>
<name>A0A1S0TR03_LOALO</name>
<evidence type="ECO:0000259" key="10">
    <source>
        <dbReference type="Pfam" id="PF01545"/>
    </source>
</evidence>
<dbReference type="GO" id="GO:0006882">
    <property type="term" value="P:intracellular zinc ion homeostasis"/>
    <property type="evidence" value="ECO:0007669"/>
    <property type="project" value="TreeGrafter"/>
</dbReference>
<feature type="transmembrane region" description="Helical" evidence="9">
    <location>
        <begin position="104"/>
        <end position="123"/>
    </location>
</feature>
<dbReference type="InterPro" id="IPR002524">
    <property type="entry name" value="Cation_efflux"/>
</dbReference>
<dbReference type="GeneID" id="9947587"/>
<keyword evidence="4 9" id="KW-0812">Transmembrane</keyword>
<evidence type="ECO:0000256" key="3">
    <source>
        <dbReference type="ARBA" id="ARBA00022448"/>
    </source>
</evidence>
<dbReference type="InterPro" id="IPR027470">
    <property type="entry name" value="Cation_efflux_CTD"/>
</dbReference>
<keyword evidence="5" id="KW-0862">Zinc</keyword>
<dbReference type="SUPFAM" id="SSF161111">
    <property type="entry name" value="Cation efflux protein transmembrane domain-like"/>
    <property type="match status" value="1"/>
</dbReference>
<evidence type="ECO:0000313" key="12">
    <source>
        <dbReference type="EMBL" id="EFO18349.2"/>
    </source>
</evidence>
<keyword evidence="7 9" id="KW-0472">Membrane</keyword>
<dbReference type="InterPro" id="IPR058533">
    <property type="entry name" value="Cation_efflux_TM"/>
</dbReference>
<feature type="transmembrane region" description="Helical" evidence="9">
    <location>
        <begin position="321"/>
        <end position="338"/>
    </location>
</feature>
<organism evidence="12">
    <name type="scientific">Loa loa</name>
    <name type="common">Eye worm</name>
    <name type="synonym">Filaria loa</name>
    <dbReference type="NCBI Taxonomy" id="7209"/>
    <lineage>
        <taxon>Eukaryota</taxon>
        <taxon>Metazoa</taxon>
        <taxon>Ecdysozoa</taxon>
        <taxon>Nematoda</taxon>
        <taxon>Chromadorea</taxon>
        <taxon>Rhabditida</taxon>
        <taxon>Spirurina</taxon>
        <taxon>Spiruromorpha</taxon>
        <taxon>Filarioidea</taxon>
        <taxon>Onchocercidae</taxon>
        <taxon>Loa</taxon>
    </lineage>
</organism>
<evidence type="ECO:0000256" key="2">
    <source>
        <dbReference type="ARBA" id="ARBA00008873"/>
    </source>
</evidence>
<dbReference type="Pfam" id="PF16916">
    <property type="entry name" value="ZT_dimer"/>
    <property type="match status" value="1"/>
</dbReference>
<feature type="domain" description="Cation efflux protein cytoplasmic" evidence="11">
    <location>
        <begin position="353"/>
        <end position="422"/>
    </location>
</feature>
<protein>
    <submittedName>
        <fullName evidence="12">Cation efflux family protein</fullName>
    </submittedName>
</protein>
<dbReference type="EMBL" id="JH712272">
    <property type="protein sequence ID" value="EFO18349.2"/>
    <property type="molecule type" value="Genomic_DNA"/>
</dbReference>
<dbReference type="InParanoid" id="A0A1S0TR03"/>
<evidence type="ECO:0000256" key="5">
    <source>
        <dbReference type="ARBA" id="ARBA00022833"/>
    </source>
</evidence>
<reference evidence="12" key="1">
    <citation type="submission" date="2012-04" db="EMBL/GenBank/DDBJ databases">
        <title>The Genome Sequence of Loa loa.</title>
        <authorList>
            <consortium name="The Broad Institute Genome Sequencing Platform"/>
            <consortium name="Broad Institute Genome Sequencing Center for Infectious Disease"/>
            <person name="Nutman T.B."/>
            <person name="Fink D.L."/>
            <person name="Russ C."/>
            <person name="Young S."/>
            <person name="Zeng Q."/>
            <person name="Gargeya S."/>
            <person name="Alvarado L."/>
            <person name="Berlin A."/>
            <person name="Chapman S.B."/>
            <person name="Chen Z."/>
            <person name="Freedman E."/>
            <person name="Gellesch M."/>
            <person name="Goldberg J."/>
            <person name="Griggs A."/>
            <person name="Gujja S."/>
            <person name="Heilman E.R."/>
            <person name="Heiman D."/>
            <person name="Howarth C."/>
            <person name="Mehta T."/>
            <person name="Neiman D."/>
            <person name="Pearson M."/>
            <person name="Roberts A."/>
            <person name="Saif S."/>
            <person name="Shea T."/>
            <person name="Shenoy N."/>
            <person name="Sisk P."/>
            <person name="Stolte C."/>
            <person name="Sykes S."/>
            <person name="White J."/>
            <person name="Yandava C."/>
            <person name="Haas B."/>
            <person name="Henn M.R."/>
            <person name="Nusbaum C."/>
            <person name="Birren B."/>
        </authorList>
    </citation>
    <scope>NUCLEOTIDE SEQUENCE [LARGE SCALE GENOMIC DNA]</scope>
</reference>
<feature type="transmembrane region" description="Helical" evidence="9">
    <location>
        <begin position="135"/>
        <end position="158"/>
    </location>
</feature>
<dbReference type="Gene3D" id="1.20.1510.10">
    <property type="entry name" value="Cation efflux protein transmembrane domain"/>
    <property type="match status" value="1"/>
</dbReference>
<dbReference type="NCBIfam" id="TIGR01297">
    <property type="entry name" value="CDF"/>
    <property type="match status" value="1"/>
</dbReference>
<dbReference type="RefSeq" id="XP_020301726.1">
    <property type="nucleotide sequence ID" value="XM_020448101.1"/>
</dbReference>
<dbReference type="InterPro" id="IPR027469">
    <property type="entry name" value="Cation_efflux_TMD_sf"/>
</dbReference>
<dbReference type="KEGG" id="loa:LOAG_10145"/>
<keyword evidence="3" id="KW-0813">Transport</keyword>
<dbReference type="GO" id="GO:0016020">
    <property type="term" value="C:membrane"/>
    <property type="evidence" value="ECO:0007669"/>
    <property type="project" value="UniProtKB-SubCell"/>
</dbReference>
<dbReference type="AlphaFoldDB" id="A0A1S0TR03"/>
<accession>A0A1S0TR03</accession>
<comment type="subcellular location">
    <subcellularLocation>
        <location evidence="1">Membrane</location>
        <topology evidence="1">Multi-pass membrane protein</topology>
    </subcellularLocation>
</comment>
<dbReference type="FunCoup" id="A0A1S0TR03">
    <property type="interactions" value="1633"/>
</dbReference>
<feature type="transmembrane region" description="Helical" evidence="9">
    <location>
        <begin position="174"/>
        <end position="194"/>
    </location>
</feature>
<dbReference type="GO" id="GO:0010312">
    <property type="term" value="P:detoxification of zinc ion"/>
    <property type="evidence" value="ECO:0007669"/>
    <property type="project" value="TreeGrafter"/>
</dbReference>
<feature type="transmembrane region" description="Helical" evidence="9">
    <location>
        <begin position="73"/>
        <end position="92"/>
    </location>
</feature>
<evidence type="ECO:0000259" key="11">
    <source>
        <dbReference type="Pfam" id="PF16916"/>
    </source>
</evidence>
<gene>
    <name evidence="12" type="ORF">LOAG_10145</name>
</gene>
<dbReference type="PANTHER" id="PTHR45820:SF4">
    <property type="entry name" value="ZINC TRANSPORTER 63C, ISOFORM F"/>
    <property type="match status" value="1"/>
</dbReference>
<dbReference type="PANTHER" id="PTHR45820">
    <property type="entry name" value="FI23527P1"/>
    <property type="match status" value="1"/>
</dbReference>
<dbReference type="CTD" id="9947587"/>
<proteinExistence type="inferred from homology"/>
<evidence type="ECO:0000256" key="6">
    <source>
        <dbReference type="ARBA" id="ARBA00022989"/>
    </source>
</evidence>
<keyword evidence="6 9" id="KW-1133">Transmembrane helix</keyword>
<dbReference type="OMA" id="CLFHQHG"/>
<evidence type="ECO:0000256" key="9">
    <source>
        <dbReference type="SAM" id="Phobius"/>
    </source>
</evidence>
<evidence type="ECO:0000256" key="4">
    <source>
        <dbReference type="ARBA" id="ARBA00022692"/>
    </source>
</evidence>
<feature type="region of interest" description="Disordered" evidence="8">
    <location>
        <begin position="1"/>
        <end position="20"/>
    </location>
</feature>
<feature type="domain" description="Cation efflux protein transmembrane" evidence="10">
    <location>
        <begin position="73"/>
        <end position="346"/>
    </location>
</feature>
<sequence length="486" mass="53805">MSLPFGEENENTDGSGRRNGTYLVPARKCSGNGIMTQKLMREESTCSVDTERTVDISSADHHSWRRLSRTTRLIIMLTMTFAFFAVELVFGYLSHSMALVADSFHMLSDVMALAIAFACLRIAAHSSKKNTFGWVRAEVLGALINGVFLLALCFSILIESLTRLIEPQTIKQPISVLVVGVIGLFINLIGMFMFHSHAHEHGESGKDSQAQPQLGRRQTHVTIDGNESQHLMSSHQEAAMAIANLQEVHPNGSSLMAQTHMKTDKSKEKREKVKLSKQLNMQGVFLHVLSDAVGSVIVIVTALVCWLVPGQEALKLYLDPVLSLAMVALMIASTFPLVRETALILMQTTPGFIEVEEIKKELLKIKGVEAVHEFHVWRLVGERIIATVHIKFADLKAYLAAADEIRTLFHNNCIHSTTIQPEFSEMASALGRNGTSCALACPPENCKRNNVTCCKRTVEGNYLSSNRESTDSRRNNVTFAKGLQEK</sequence>